<dbReference type="Pfam" id="PF13638">
    <property type="entry name" value="PIN_4"/>
    <property type="match status" value="1"/>
</dbReference>
<reference evidence="2 3" key="2">
    <citation type="submission" date="2017-10" db="EMBL/GenBank/DDBJ databases">
        <title>Genome analyses suggest a sexual origin of heterokaryosis in a supposedly ancient asexual fungus.</title>
        <authorList>
            <person name="Corradi N."/>
            <person name="Sedzielewska K."/>
            <person name="Noel J."/>
            <person name="Charron P."/>
            <person name="Farinelli L."/>
            <person name="Marton T."/>
            <person name="Kruger M."/>
            <person name="Pelin A."/>
            <person name="Brachmann A."/>
            <person name="Corradi N."/>
        </authorList>
    </citation>
    <scope>NUCLEOTIDE SEQUENCE [LARGE SCALE GENOMIC DNA]</scope>
    <source>
        <strain evidence="2 3">A1</strain>
    </source>
</reference>
<name>A0A2N0SDN5_9GLOM</name>
<dbReference type="Proteomes" id="UP000232688">
    <property type="component" value="Unassembled WGS sequence"/>
</dbReference>
<evidence type="ECO:0000313" key="2">
    <source>
        <dbReference type="EMBL" id="PKC73658.1"/>
    </source>
</evidence>
<dbReference type="AlphaFoldDB" id="A0A2N0SDN5"/>
<dbReference type="InterPro" id="IPR002716">
    <property type="entry name" value="PIN_dom"/>
</dbReference>
<evidence type="ECO:0000259" key="1">
    <source>
        <dbReference type="Pfam" id="PF13638"/>
    </source>
</evidence>
<reference evidence="2 3" key="1">
    <citation type="submission" date="2017-10" db="EMBL/GenBank/DDBJ databases">
        <title>Extensive intraspecific genome diversity in a model arbuscular mycorrhizal fungus.</title>
        <authorList>
            <person name="Chen E.C.H."/>
            <person name="Morin E."/>
            <person name="Baudet D."/>
            <person name="Noel J."/>
            <person name="Ndikumana S."/>
            <person name="Charron P."/>
            <person name="St-Onge C."/>
            <person name="Giorgi J."/>
            <person name="Grigoriev I.V."/>
            <person name="Roux C."/>
            <person name="Martin F.M."/>
            <person name="Corradi N."/>
        </authorList>
    </citation>
    <scope>NUCLEOTIDE SEQUENCE [LARGE SCALE GENOMIC DNA]</scope>
    <source>
        <strain evidence="2 3">A1</strain>
    </source>
</reference>
<comment type="caution">
    <text evidence="2">The sequence shown here is derived from an EMBL/GenBank/DDBJ whole genome shotgun (WGS) entry which is preliminary data.</text>
</comment>
<protein>
    <recommendedName>
        <fullName evidence="1">PIN domain-containing protein</fullName>
    </recommendedName>
</protein>
<dbReference type="Gene3D" id="3.40.50.1010">
    <property type="entry name" value="5'-nuclease"/>
    <property type="match status" value="1"/>
</dbReference>
<feature type="domain" description="PIN" evidence="1">
    <location>
        <begin position="61"/>
        <end position="241"/>
    </location>
</feature>
<dbReference type="VEuPathDB" id="FungiDB:FUN_000626"/>
<evidence type="ECO:0000313" key="3">
    <source>
        <dbReference type="Proteomes" id="UP000232688"/>
    </source>
</evidence>
<dbReference type="VEuPathDB" id="FungiDB:RhiirFUN_018017"/>
<sequence length="245" mass="28971">MIDEDLKKKNRQRVMKLMAQQHLLYQVNDLEDKVKNIKPHQLQQTSLVASKDSNAIPPKHCVVDITIFLNHLNSVKKWIADAKCIVIVPLEVIDYLDIIKKGNDKENIRAREAIRFLDQQFHKRQQQSEKENELFIRAQRTNEKLPQWNCSEDYLIEEIDSSEDVIYKDHKDNEEGSKSSDEFNYLKEKKFDIMVIPQKYRPLMSCWLYYAYVAKMNEILFVSEDQELKKYAKMFGISVVGVELI</sequence>
<dbReference type="EMBL" id="LLXH01000079">
    <property type="protein sequence ID" value="PKC73658.1"/>
    <property type="molecule type" value="Genomic_DNA"/>
</dbReference>
<gene>
    <name evidence="2" type="ORF">RhiirA1_249702</name>
</gene>
<organism evidence="2 3">
    <name type="scientific">Rhizophagus irregularis</name>
    <dbReference type="NCBI Taxonomy" id="588596"/>
    <lineage>
        <taxon>Eukaryota</taxon>
        <taxon>Fungi</taxon>
        <taxon>Fungi incertae sedis</taxon>
        <taxon>Mucoromycota</taxon>
        <taxon>Glomeromycotina</taxon>
        <taxon>Glomeromycetes</taxon>
        <taxon>Glomerales</taxon>
        <taxon>Glomeraceae</taxon>
        <taxon>Rhizophagus</taxon>
    </lineage>
</organism>
<accession>A0A2N0SDN5</accession>
<dbReference type="VEuPathDB" id="FungiDB:RhiirA1_249702"/>
<proteinExistence type="predicted"/>